<name>A0AAV6LNJ9_9ERIC</name>
<organism evidence="2 3">
    <name type="scientific">Rhododendron griersonianum</name>
    <dbReference type="NCBI Taxonomy" id="479676"/>
    <lineage>
        <taxon>Eukaryota</taxon>
        <taxon>Viridiplantae</taxon>
        <taxon>Streptophyta</taxon>
        <taxon>Embryophyta</taxon>
        <taxon>Tracheophyta</taxon>
        <taxon>Spermatophyta</taxon>
        <taxon>Magnoliopsida</taxon>
        <taxon>eudicotyledons</taxon>
        <taxon>Gunneridae</taxon>
        <taxon>Pentapetalae</taxon>
        <taxon>asterids</taxon>
        <taxon>Ericales</taxon>
        <taxon>Ericaceae</taxon>
        <taxon>Ericoideae</taxon>
        <taxon>Rhodoreae</taxon>
        <taxon>Rhododendron</taxon>
    </lineage>
</organism>
<evidence type="ECO:0000313" key="3">
    <source>
        <dbReference type="Proteomes" id="UP000823749"/>
    </source>
</evidence>
<sequence length="206" mass="23503">MLERDYSSGAKLSDKIPAVLRSDPQVREYLRQLNDWMAKKDRMINALRKDVHMVATAIRLRTLSPSRDRYRSSSPCQAEGKTIHVKECLVKRVTPERRHREEVYERRPARAVDPPVEATPKAPQTKVEMVLEQLVSSPFADFREYLQDLVRKGHLSQYIDQEKTKEKARKLKTLGAGGSTEVGQSSKPVIRIINVIHGMVDAEAEA</sequence>
<evidence type="ECO:0000256" key="1">
    <source>
        <dbReference type="SAM" id="MobiDB-lite"/>
    </source>
</evidence>
<protein>
    <submittedName>
        <fullName evidence="2">Uncharacterized protein</fullName>
    </submittedName>
</protein>
<dbReference type="Proteomes" id="UP000823749">
    <property type="component" value="Chromosome 1"/>
</dbReference>
<feature type="region of interest" description="Disordered" evidence="1">
    <location>
        <begin position="99"/>
        <end position="124"/>
    </location>
</feature>
<reference evidence="2" key="1">
    <citation type="submission" date="2020-08" db="EMBL/GenBank/DDBJ databases">
        <title>Plant Genome Project.</title>
        <authorList>
            <person name="Zhang R.-G."/>
        </authorList>
    </citation>
    <scope>NUCLEOTIDE SEQUENCE</scope>
    <source>
        <strain evidence="2">WSP0</strain>
        <tissue evidence="2">Leaf</tissue>
    </source>
</reference>
<dbReference type="AlphaFoldDB" id="A0AAV6LNJ9"/>
<gene>
    <name evidence="2" type="ORF">RHGRI_002022</name>
</gene>
<comment type="caution">
    <text evidence="2">The sequence shown here is derived from an EMBL/GenBank/DDBJ whole genome shotgun (WGS) entry which is preliminary data.</text>
</comment>
<keyword evidence="3" id="KW-1185">Reference proteome</keyword>
<evidence type="ECO:0000313" key="2">
    <source>
        <dbReference type="EMBL" id="KAG5566280.1"/>
    </source>
</evidence>
<proteinExistence type="predicted"/>
<feature type="compositionally biased region" description="Basic and acidic residues" evidence="1">
    <location>
        <begin position="99"/>
        <end position="110"/>
    </location>
</feature>
<accession>A0AAV6LNJ9</accession>
<dbReference type="EMBL" id="JACTNZ010000001">
    <property type="protein sequence ID" value="KAG5566280.1"/>
    <property type="molecule type" value="Genomic_DNA"/>
</dbReference>